<evidence type="ECO:0000313" key="3">
    <source>
        <dbReference type="EMBL" id="EED95717.1"/>
    </source>
</evidence>
<feature type="domain" description="C2HC zinc finger plants" evidence="2">
    <location>
        <begin position="164"/>
        <end position="209"/>
    </location>
</feature>
<dbReference type="GeneID" id="7453456"/>
<dbReference type="EMBL" id="CM000638">
    <property type="protein sequence ID" value="EED95717.1"/>
    <property type="molecule type" value="Genomic_DNA"/>
</dbReference>
<dbReference type="PANTHER" id="PTHR35513:SF1">
    <property type="entry name" value="OS02G0158600 PROTEIN"/>
    <property type="match status" value="1"/>
</dbReference>
<accession>B8BQ34</accession>
<dbReference type="AlphaFoldDB" id="B8BQ34"/>
<feature type="compositionally biased region" description="Polar residues" evidence="1">
    <location>
        <begin position="51"/>
        <end position="61"/>
    </location>
</feature>
<evidence type="ECO:0000259" key="2">
    <source>
        <dbReference type="Pfam" id="PF25017"/>
    </source>
</evidence>
<protein>
    <recommendedName>
        <fullName evidence="2">C2HC zinc finger plants domain-containing protein</fullName>
    </recommendedName>
</protein>
<dbReference type="RefSeq" id="XP_002286076.1">
    <property type="nucleotide sequence ID" value="XM_002286040.1"/>
</dbReference>
<evidence type="ECO:0000313" key="4">
    <source>
        <dbReference type="Proteomes" id="UP000001449"/>
    </source>
</evidence>
<reference evidence="3 4" key="1">
    <citation type="journal article" date="2004" name="Science">
        <title>The genome of the diatom Thalassiosira pseudonana: ecology, evolution, and metabolism.</title>
        <authorList>
            <person name="Armbrust E.V."/>
            <person name="Berges J.A."/>
            <person name="Bowler C."/>
            <person name="Green B.R."/>
            <person name="Martinez D."/>
            <person name="Putnam N.H."/>
            <person name="Zhou S."/>
            <person name="Allen A.E."/>
            <person name="Apt K.E."/>
            <person name="Bechner M."/>
            <person name="Brzezinski M.A."/>
            <person name="Chaal B.K."/>
            <person name="Chiovitti A."/>
            <person name="Davis A.K."/>
            <person name="Demarest M.S."/>
            <person name="Detter J.C."/>
            <person name="Glavina T."/>
            <person name="Goodstein D."/>
            <person name="Hadi M.Z."/>
            <person name="Hellsten U."/>
            <person name="Hildebrand M."/>
            <person name="Jenkins B.D."/>
            <person name="Jurka J."/>
            <person name="Kapitonov V.V."/>
            <person name="Kroger N."/>
            <person name="Lau W.W."/>
            <person name="Lane T.W."/>
            <person name="Larimer F.W."/>
            <person name="Lippmeier J.C."/>
            <person name="Lucas S."/>
            <person name="Medina M."/>
            <person name="Montsant A."/>
            <person name="Obornik M."/>
            <person name="Parker M.S."/>
            <person name="Palenik B."/>
            <person name="Pazour G.J."/>
            <person name="Richardson P.M."/>
            <person name="Rynearson T.A."/>
            <person name="Saito M.A."/>
            <person name="Schwartz D.C."/>
            <person name="Thamatrakoln K."/>
            <person name="Valentin K."/>
            <person name="Vardi A."/>
            <person name="Wilkerson F.P."/>
            <person name="Rokhsar D.S."/>
        </authorList>
    </citation>
    <scope>NUCLEOTIDE SEQUENCE [LARGE SCALE GENOMIC DNA]</scope>
    <source>
        <strain evidence="3 4">CCMP1335</strain>
    </source>
</reference>
<gene>
    <name evidence="3" type="ORF">THAPSDRAFT_1145</name>
</gene>
<dbReference type="eggNOG" id="ENOG502SEY7">
    <property type="taxonomic scope" value="Eukaryota"/>
</dbReference>
<feature type="region of interest" description="Disordered" evidence="1">
    <location>
        <begin position="1"/>
        <end position="72"/>
    </location>
</feature>
<dbReference type="Proteomes" id="UP000001449">
    <property type="component" value="Chromosome 1"/>
</dbReference>
<reference evidence="3 4" key="2">
    <citation type="journal article" date="2008" name="Nature">
        <title>The Phaeodactylum genome reveals the evolutionary history of diatom genomes.</title>
        <authorList>
            <person name="Bowler C."/>
            <person name="Allen A.E."/>
            <person name="Badger J.H."/>
            <person name="Grimwood J."/>
            <person name="Jabbari K."/>
            <person name="Kuo A."/>
            <person name="Maheswari U."/>
            <person name="Martens C."/>
            <person name="Maumus F."/>
            <person name="Otillar R.P."/>
            <person name="Rayko E."/>
            <person name="Salamov A."/>
            <person name="Vandepoele K."/>
            <person name="Beszteri B."/>
            <person name="Gruber A."/>
            <person name="Heijde M."/>
            <person name="Katinka M."/>
            <person name="Mock T."/>
            <person name="Valentin K."/>
            <person name="Verret F."/>
            <person name="Berges J.A."/>
            <person name="Brownlee C."/>
            <person name="Cadoret J.P."/>
            <person name="Chiovitti A."/>
            <person name="Choi C.J."/>
            <person name="Coesel S."/>
            <person name="De Martino A."/>
            <person name="Detter J.C."/>
            <person name="Durkin C."/>
            <person name="Falciatore A."/>
            <person name="Fournet J."/>
            <person name="Haruta M."/>
            <person name="Huysman M.J."/>
            <person name="Jenkins B.D."/>
            <person name="Jiroutova K."/>
            <person name="Jorgensen R.E."/>
            <person name="Joubert Y."/>
            <person name="Kaplan A."/>
            <person name="Kroger N."/>
            <person name="Kroth P.G."/>
            <person name="La Roche J."/>
            <person name="Lindquist E."/>
            <person name="Lommer M."/>
            <person name="Martin-Jezequel V."/>
            <person name="Lopez P.J."/>
            <person name="Lucas S."/>
            <person name="Mangogna M."/>
            <person name="McGinnis K."/>
            <person name="Medlin L.K."/>
            <person name="Montsant A."/>
            <person name="Oudot-Le Secq M.P."/>
            <person name="Napoli C."/>
            <person name="Obornik M."/>
            <person name="Parker M.S."/>
            <person name="Petit J.L."/>
            <person name="Porcel B.M."/>
            <person name="Poulsen N."/>
            <person name="Robison M."/>
            <person name="Rychlewski L."/>
            <person name="Rynearson T.A."/>
            <person name="Schmutz J."/>
            <person name="Shapiro H."/>
            <person name="Siaut M."/>
            <person name="Stanley M."/>
            <person name="Sussman M.R."/>
            <person name="Taylor A.R."/>
            <person name="Vardi A."/>
            <person name="von Dassow P."/>
            <person name="Vyverman W."/>
            <person name="Willis A."/>
            <person name="Wyrwicz L.S."/>
            <person name="Rokhsar D.S."/>
            <person name="Weissenbach J."/>
            <person name="Armbrust E.V."/>
            <person name="Green B.R."/>
            <person name="Van de Peer Y."/>
            <person name="Grigoriev I.V."/>
        </authorList>
    </citation>
    <scope>NUCLEOTIDE SEQUENCE [LARGE SCALE GENOMIC DNA]</scope>
    <source>
        <strain evidence="3 4">CCMP1335</strain>
    </source>
</reference>
<proteinExistence type="predicted"/>
<organism evidence="3 4">
    <name type="scientific">Thalassiosira pseudonana</name>
    <name type="common">Marine diatom</name>
    <name type="synonym">Cyclotella nana</name>
    <dbReference type="NCBI Taxonomy" id="35128"/>
    <lineage>
        <taxon>Eukaryota</taxon>
        <taxon>Sar</taxon>
        <taxon>Stramenopiles</taxon>
        <taxon>Ochrophyta</taxon>
        <taxon>Bacillariophyta</taxon>
        <taxon>Coscinodiscophyceae</taxon>
        <taxon>Thalassiosirophycidae</taxon>
        <taxon>Thalassiosirales</taxon>
        <taxon>Thalassiosiraceae</taxon>
        <taxon>Thalassiosira</taxon>
    </lineage>
</organism>
<keyword evidence="4" id="KW-1185">Reference proteome</keyword>
<dbReference type="PaxDb" id="35128-Thaps1145"/>
<evidence type="ECO:0000256" key="1">
    <source>
        <dbReference type="SAM" id="MobiDB-lite"/>
    </source>
</evidence>
<dbReference type="HOGENOM" id="CLU_1247558_0_0_1"/>
<dbReference type="InterPro" id="IPR056971">
    <property type="entry name" value="Znf-C2HC_3"/>
</dbReference>
<dbReference type="PANTHER" id="PTHR35513">
    <property type="entry name" value="OS02G0158600 PROTEIN"/>
    <property type="match status" value="1"/>
</dbReference>
<dbReference type="Pfam" id="PF25017">
    <property type="entry name" value="zf-C2HC_3"/>
    <property type="match status" value="1"/>
</dbReference>
<sequence length="222" mass="24745">MSHPPRRGQRDREGYCPSPPSPAYPHGNNHRYTDSMDDDDAFNFDSTNNTQQPNGQSTAPMQQSQQQQRQNQQQIAALLEYAQTSYTSRPADALSALMDALTLQSGPDATQQAMDRIRNELGEVVADHVSGNSSHQLARHHHLSEAEMTQRAMAVVQELLHDESTFLYAQGKQHILQQAMEDGSSVVCTKCGDMIKAERWSQHAEYWCRGIGDAGDEGKDMS</sequence>
<name>B8BQ34_THAPS</name>
<dbReference type="InParanoid" id="B8BQ34"/>
<dbReference type="KEGG" id="tps:THAPSDRAFT_1145"/>
<dbReference type="OMA" id="SCHNDRQ"/>
<feature type="compositionally biased region" description="Low complexity" evidence="1">
    <location>
        <begin position="62"/>
        <end position="72"/>
    </location>
</feature>